<organism evidence="1 2">
    <name type="scientific">Cryobacterium sandaracinum</name>
    <dbReference type="NCBI Taxonomy" id="1259247"/>
    <lineage>
        <taxon>Bacteria</taxon>
        <taxon>Bacillati</taxon>
        <taxon>Actinomycetota</taxon>
        <taxon>Actinomycetes</taxon>
        <taxon>Micrococcales</taxon>
        <taxon>Microbacteriaceae</taxon>
        <taxon>Cryobacterium</taxon>
    </lineage>
</organism>
<keyword evidence="2" id="KW-1185">Reference proteome</keyword>
<gene>
    <name evidence="1" type="ORF">E3T25_11375</name>
</gene>
<reference evidence="1 2" key="1">
    <citation type="submission" date="2019-03" db="EMBL/GenBank/DDBJ databases">
        <title>Genomics of glacier-inhabiting Cryobacterium strains.</title>
        <authorList>
            <person name="Liu Q."/>
            <person name="Xin Y.-H."/>
        </authorList>
    </citation>
    <scope>NUCLEOTIDE SEQUENCE [LARGE SCALE GENOMIC DNA]</scope>
    <source>
        <strain evidence="1 2">TMT2-16</strain>
    </source>
</reference>
<evidence type="ECO:0000313" key="1">
    <source>
        <dbReference type="EMBL" id="TFD01401.1"/>
    </source>
</evidence>
<protein>
    <submittedName>
        <fullName evidence="1">Uncharacterized protein</fullName>
    </submittedName>
</protein>
<evidence type="ECO:0000313" key="2">
    <source>
        <dbReference type="Proteomes" id="UP000297851"/>
    </source>
</evidence>
<dbReference type="EMBL" id="SOGO01000032">
    <property type="protein sequence ID" value="TFD01401.1"/>
    <property type="molecule type" value="Genomic_DNA"/>
</dbReference>
<proteinExistence type="predicted"/>
<name>A0ABY2JC52_9MICO</name>
<comment type="caution">
    <text evidence="1">The sequence shown here is derived from an EMBL/GenBank/DDBJ whole genome shotgun (WGS) entry which is preliminary data.</text>
</comment>
<dbReference type="RefSeq" id="WP_134374328.1">
    <property type="nucleotide sequence ID" value="NZ_SOGO01000032.1"/>
</dbReference>
<accession>A0ABY2JC52</accession>
<dbReference type="Proteomes" id="UP000297851">
    <property type="component" value="Unassembled WGS sequence"/>
</dbReference>
<sequence length="71" mass="7941">MTNSVDAIDGLRTAVESVRARDFENLDQQLVAEILNAQFTFAELRAEGRKQTEQIVTRFVAVNHGMKEASC</sequence>